<evidence type="ECO:0000313" key="2">
    <source>
        <dbReference type="Proteomes" id="UP000828941"/>
    </source>
</evidence>
<gene>
    <name evidence="1" type="ORF">L6164_016168</name>
</gene>
<protein>
    <submittedName>
        <fullName evidence="1">Uncharacterized protein</fullName>
    </submittedName>
</protein>
<organism evidence="1 2">
    <name type="scientific">Bauhinia variegata</name>
    <name type="common">Purple orchid tree</name>
    <name type="synonym">Phanera variegata</name>
    <dbReference type="NCBI Taxonomy" id="167791"/>
    <lineage>
        <taxon>Eukaryota</taxon>
        <taxon>Viridiplantae</taxon>
        <taxon>Streptophyta</taxon>
        <taxon>Embryophyta</taxon>
        <taxon>Tracheophyta</taxon>
        <taxon>Spermatophyta</taxon>
        <taxon>Magnoliopsida</taxon>
        <taxon>eudicotyledons</taxon>
        <taxon>Gunneridae</taxon>
        <taxon>Pentapetalae</taxon>
        <taxon>rosids</taxon>
        <taxon>fabids</taxon>
        <taxon>Fabales</taxon>
        <taxon>Fabaceae</taxon>
        <taxon>Cercidoideae</taxon>
        <taxon>Cercideae</taxon>
        <taxon>Bauhiniinae</taxon>
        <taxon>Bauhinia</taxon>
    </lineage>
</organism>
<proteinExistence type="predicted"/>
<keyword evidence="2" id="KW-1185">Reference proteome</keyword>
<comment type="caution">
    <text evidence="1">The sequence shown here is derived from an EMBL/GenBank/DDBJ whole genome shotgun (WGS) entry which is preliminary data.</text>
</comment>
<dbReference type="Proteomes" id="UP000828941">
    <property type="component" value="Chromosome 6"/>
</dbReference>
<dbReference type="EMBL" id="CM039431">
    <property type="protein sequence ID" value="KAI4337793.1"/>
    <property type="molecule type" value="Genomic_DNA"/>
</dbReference>
<accession>A0ACB9NN24</accession>
<reference evidence="1 2" key="1">
    <citation type="journal article" date="2022" name="DNA Res.">
        <title>Chromosomal-level genome assembly of the orchid tree Bauhinia variegata (Leguminosae; Cercidoideae) supports the allotetraploid origin hypothesis of Bauhinia.</title>
        <authorList>
            <person name="Zhong Y."/>
            <person name="Chen Y."/>
            <person name="Zheng D."/>
            <person name="Pang J."/>
            <person name="Liu Y."/>
            <person name="Luo S."/>
            <person name="Meng S."/>
            <person name="Qian L."/>
            <person name="Wei D."/>
            <person name="Dai S."/>
            <person name="Zhou R."/>
        </authorList>
    </citation>
    <scope>NUCLEOTIDE SEQUENCE [LARGE SCALE GENOMIC DNA]</scope>
    <source>
        <strain evidence="1">BV-YZ2020</strain>
    </source>
</reference>
<evidence type="ECO:0000313" key="1">
    <source>
        <dbReference type="EMBL" id="KAI4337793.1"/>
    </source>
</evidence>
<name>A0ACB9NN24_BAUVA</name>
<sequence length="69" mass="8151">MELQIEFSQYEHPVVLTVEAQQKLSSHLAVRKIQRGNPPTMFLHQAPLPMLRNSSRRYSIKHLHCCIRR</sequence>